<dbReference type="Proteomes" id="UP001303046">
    <property type="component" value="Unassembled WGS sequence"/>
</dbReference>
<dbReference type="SUPFAM" id="SSF55149">
    <property type="entry name" value="Pepsin inhibitor-3"/>
    <property type="match status" value="1"/>
</dbReference>
<name>A0ABR1CJ73_NECAM</name>
<feature type="compositionally biased region" description="Low complexity" evidence="1">
    <location>
        <begin position="258"/>
        <end position="268"/>
    </location>
</feature>
<organism evidence="3 4">
    <name type="scientific">Necator americanus</name>
    <name type="common">Human hookworm</name>
    <dbReference type="NCBI Taxonomy" id="51031"/>
    <lineage>
        <taxon>Eukaryota</taxon>
        <taxon>Metazoa</taxon>
        <taxon>Ecdysozoa</taxon>
        <taxon>Nematoda</taxon>
        <taxon>Chromadorea</taxon>
        <taxon>Rhabditida</taxon>
        <taxon>Rhabditina</taxon>
        <taxon>Rhabditomorpha</taxon>
        <taxon>Strongyloidea</taxon>
        <taxon>Ancylostomatidae</taxon>
        <taxon>Bunostominae</taxon>
        <taxon>Necator</taxon>
    </lineage>
</organism>
<feature type="signal peptide" evidence="2">
    <location>
        <begin position="1"/>
        <end position="20"/>
    </location>
</feature>
<feature type="region of interest" description="Disordered" evidence="1">
    <location>
        <begin position="308"/>
        <end position="327"/>
    </location>
</feature>
<dbReference type="EMBL" id="JAVFWL010000002">
    <property type="protein sequence ID" value="KAK6738329.1"/>
    <property type="molecule type" value="Genomic_DNA"/>
</dbReference>
<proteinExistence type="predicted"/>
<gene>
    <name evidence="3" type="primary">Necator_chrII.g8234</name>
    <name evidence="3" type="ORF">RB195_020440</name>
</gene>
<dbReference type="PANTHER" id="PTHR37969">
    <property type="entry name" value="PROTEIN CBG07421-RELATED"/>
    <property type="match status" value="1"/>
</dbReference>
<evidence type="ECO:0000256" key="1">
    <source>
        <dbReference type="SAM" id="MobiDB-lite"/>
    </source>
</evidence>
<keyword evidence="2" id="KW-0732">Signal</keyword>
<dbReference type="InterPro" id="IPR038412">
    <property type="entry name" value="Pepsin-I3_sf"/>
</dbReference>
<protein>
    <recommendedName>
        <fullName evidence="5">Pepsin inhibitor-3-like repeated domain protein</fullName>
    </recommendedName>
</protein>
<feature type="compositionally biased region" description="Polar residues" evidence="1">
    <location>
        <begin position="239"/>
        <end position="248"/>
    </location>
</feature>
<accession>A0ABR1CJ73</accession>
<comment type="caution">
    <text evidence="3">The sequence shown here is derived from an EMBL/GenBank/DDBJ whole genome shotgun (WGS) entry which is preliminary data.</text>
</comment>
<feature type="chain" id="PRO_5046111029" description="Pepsin inhibitor-3-like repeated domain protein" evidence="2">
    <location>
        <begin position="21"/>
        <end position="372"/>
    </location>
</feature>
<dbReference type="PANTHER" id="PTHR37969:SF3">
    <property type="entry name" value="PROTEIN CBG13131"/>
    <property type="match status" value="1"/>
</dbReference>
<feature type="region of interest" description="Disordered" evidence="1">
    <location>
        <begin position="210"/>
        <end position="268"/>
    </location>
</feature>
<keyword evidence="4" id="KW-1185">Reference proteome</keyword>
<dbReference type="Gene3D" id="3.30.1120.50">
    <property type="entry name" value="Pepsin inhibitor-3"/>
    <property type="match status" value="1"/>
</dbReference>
<reference evidence="3 4" key="1">
    <citation type="submission" date="2023-08" db="EMBL/GenBank/DDBJ databases">
        <title>A Necator americanus chromosomal reference genome.</title>
        <authorList>
            <person name="Ilik V."/>
            <person name="Petrzelkova K.J."/>
            <person name="Pardy F."/>
            <person name="Fuh T."/>
            <person name="Niatou-Singa F.S."/>
            <person name="Gouil Q."/>
            <person name="Baker L."/>
            <person name="Ritchie M.E."/>
            <person name="Jex A.R."/>
            <person name="Gazzola D."/>
            <person name="Li H."/>
            <person name="Toshio Fujiwara R."/>
            <person name="Zhan B."/>
            <person name="Aroian R.V."/>
            <person name="Pafco B."/>
            <person name="Schwarz E.M."/>
        </authorList>
    </citation>
    <scope>NUCLEOTIDE SEQUENCE [LARGE SCALE GENOMIC DNA]</scope>
    <source>
        <strain evidence="3 4">Aroian</strain>
        <tissue evidence="3">Whole animal</tissue>
    </source>
</reference>
<evidence type="ECO:0008006" key="5">
    <source>
        <dbReference type="Google" id="ProtNLM"/>
    </source>
</evidence>
<evidence type="ECO:0000313" key="4">
    <source>
        <dbReference type="Proteomes" id="UP001303046"/>
    </source>
</evidence>
<evidence type="ECO:0000256" key="2">
    <source>
        <dbReference type="SAM" id="SignalP"/>
    </source>
</evidence>
<dbReference type="InterPro" id="IPR051901">
    <property type="entry name" value="Protease_Inhibitor_I33"/>
</dbReference>
<evidence type="ECO:0000313" key="3">
    <source>
        <dbReference type="EMBL" id="KAK6738329.1"/>
    </source>
</evidence>
<sequence length="372" mass="42020">MRTQPSRSLCLFVLPALSFAFQYQTNYGYVGPACAVADDVLFLHGEAQRELTPSESEAFRHYQRDLSIFLELKKKFPILEPPKMPSFCGSLSDAAELVLESCIVRDGMVYIDGREVRRITDEEERKVDEILGPWSRRRRMKRRGTREISKEPGYSPLRDISIFLDRFLNVNPTVTKRFAPWFQHSPLVSGSEPGLSYGPSSFVSPKHLERPIVPKPIKPGGYGVKRRPASRWEAKKPSENNAPMNKTGTIIVPNGKNSYPSTATSTPSSEVITTTKQTLLQFLAKSLTDPELVRTLKEIEKAHLGHAPLQSYSKKEGTPAPNEPDFLPDPVAKWFTRTTEEPNDVEEHLSFLPDEICTAHMKKSSIKRLTHI</sequence>